<keyword evidence="1" id="KW-0805">Transcription regulation</keyword>
<dbReference type="OrthoDB" id="5148815at2"/>
<reference evidence="4 5" key="1">
    <citation type="submission" date="2019-06" db="EMBL/GenBank/DDBJ databases">
        <title>Sequencing the genomes of 1000 actinobacteria strains.</title>
        <authorList>
            <person name="Klenk H.-P."/>
        </authorList>
    </citation>
    <scope>NUCLEOTIDE SEQUENCE [LARGE SCALE GENOMIC DNA]</scope>
    <source>
        <strain evidence="4 5">DSM 18082</strain>
    </source>
</reference>
<accession>A0A542ZME9</accession>
<dbReference type="Proteomes" id="UP000319514">
    <property type="component" value="Unassembled WGS sequence"/>
</dbReference>
<dbReference type="InterPro" id="IPR041916">
    <property type="entry name" value="Anti_sigma_zinc_sf"/>
</dbReference>
<dbReference type="Pfam" id="PF13490">
    <property type="entry name" value="zf-HC2"/>
    <property type="match status" value="1"/>
</dbReference>
<proteinExistence type="predicted"/>
<dbReference type="AlphaFoldDB" id="A0A542ZME9"/>
<evidence type="ECO:0000256" key="1">
    <source>
        <dbReference type="ARBA" id="ARBA00023015"/>
    </source>
</evidence>
<dbReference type="EMBL" id="VFOQ01000001">
    <property type="protein sequence ID" value="TQL61495.1"/>
    <property type="molecule type" value="Genomic_DNA"/>
</dbReference>
<evidence type="ECO:0000313" key="5">
    <source>
        <dbReference type="Proteomes" id="UP000319514"/>
    </source>
</evidence>
<evidence type="ECO:0000313" key="4">
    <source>
        <dbReference type="EMBL" id="TQL61495.1"/>
    </source>
</evidence>
<keyword evidence="5" id="KW-1185">Reference proteome</keyword>
<gene>
    <name evidence="4" type="ORF">FB474_2906</name>
</gene>
<evidence type="ECO:0000256" key="2">
    <source>
        <dbReference type="ARBA" id="ARBA00023163"/>
    </source>
</evidence>
<feature type="domain" description="Putative zinc-finger" evidence="3">
    <location>
        <begin position="17"/>
        <end position="45"/>
    </location>
</feature>
<dbReference type="Gene3D" id="1.10.10.1320">
    <property type="entry name" value="Anti-sigma factor, zinc-finger domain"/>
    <property type="match status" value="1"/>
</dbReference>
<evidence type="ECO:0000259" key="3">
    <source>
        <dbReference type="Pfam" id="PF13490"/>
    </source>
</evidence>
<protein>
    <submittedName>
        <fullName evidence="4">Putative zinc finger protein</fullName>
    </submittedName>
</protein>
<dbReference type="InterPro" id="IPR027383">
    <property type="entry name" value="Znf_put"/>
</dbReference>
<organism evidence="4 5">
    <name type="scientific">Oryzihumus leptocrescens</name>
    <dbReference type="NCBI Taxonomy" id="297536"/>
    <lineage>
        <taxon>Bacteria</taxon>
        <taxon>Bacillati</taxon>
        <taxon>Actinomycetota</taxon>
        <taxon>Actinomycetes</taxon>
        <taxon>Micrococcales</taxon>
        <taxon>Intrasporangiaceae</taxon>
        <taxon>Oryzihumus</taxon>
    </lineage>
</organism>
<name>A0A542ZME9_9MICO</name>
<dbReference type="RefSeq" id="WP_141789267.1">
    <property type="nucleotide sequence ID" value="NZ_VFOQ01000001.1"/>
</dbReference>
<sequence>MSPRPADGVGAQHLGTMVSAYVDRVLPPSLQHACDRHLVACAVCREAAAAERRLLGSLREARMPGPPSRLQASLLDLAAQAPAPVGPAPLGLVRRDAPALHRSPVRAAMLAGLAAGASAAAAWSIGVATPAAAPVQPVAPTPSWAAPASSTTFARTVAVLRPGLGRSQPVPQTSMTVRRAHWAESLHD</sequence>
<comment type="caution">
    <text evidence="4">The sequence shown here is derived from an EMBL/GenBank/DDBJ whole genome shotgun (WGS) entry which is preliminary data.</text>
</comment>
<keyword evidence="2" id="KW-0804">Transcription</keyword>